<protein>
    <submittedName>
        <fullName evidence="1">Uncharacterized protein</fullName>
    </submittedName>
</protein>
<sequence>MIPPVYEPLPYALSGLNFTQLPDCTQQYLQEAKLAPPHAPDANFISAEHLNISTALSSSLIKNDLDLVELRLKTVVMASDPETGIPSRDGLQRDVLAAQERRLQKLLGDVLPERELIFNAFMIKFDALVWLDQQGREHYTPEDWKRYRDALLKPILYHTSQQFVALDNAFTIEG</sequence>
<organism evidence="1 2">
    <name type="scientific">Suillus luteus UH-Slu-Lm8-n1</name>
    <dbReference type="NCBI Taxonomy" id="930992"/>
    <lineage>
        <taxon>Eukaryota</taxon>
        <taxon>Fungi</taxon>
        <taxon>Dikarya</taxon>
        <taxon>Basidiomycota</taxon>
        <taxon>Agaricomycotina</taxon>
        <taxon>Agaricomycetes</taxon>
        <taxon>Agaricomycetidae</taxon>
        <taxon>Boletales</taxon>
        <taxon>Suillineae</taxon>
        <taxon>Suillaceae</taxon>
        <taxon>Suillus</taxon>
    </lineage>
</organism>
<reference evidence="2" key="2">
    <citation type="submission" date="2015-01" db="EMBL/GenBank/DDBJ databases">
        <title>Evolutionary Origins and Diversification of the Mycorrhizal Mutualists.</title>
        <authorList>
            <consortium name="DOE Joint Genome Institute"/>
            <consortium name="Mycorrhizal Genomics Consortium"/>
            <person name="Kohler A."/>
            <person name="Kuo A."/>
            <person name="Nagy L.G."/>
            <person name="Floudas D."/>
            <person name="Copeland A."/>
            <person name="Barry K.W."/>
            <person name="Cichocki N."/>
            <person name="Veneault-Fourrey C."/>
            <person name="LaButti K."/>
            <person name="Lindquist E.A."/>
            <person name="Lipzen A."/>
            <person name="Lundell T."/>
            <person name="Morin E."/>
            <person name="Murat C."/>
            <person name="Riley R."/>
            <person name="Ohm R."/>
            <person name="Sun H."/>
            <person name="Tunlid A."/>
            <person name="Henrissat B."/>
            <person name="Grigoriev I.V."/>
            <person name="Hibbett D.S."/>
            <person name="Martin F."/>
        </authorList>
    </citation>
    <scope>NUCLEOTIDE SEQUENCE [LARGE SCALE GENOMIC DNA]</scope>
    <source>
        <strain evidence="2">UH-Slu-Lm8-n1</strain>
    </source>
</reference>
<name>A0A0C9ZJC1_9AGAM</name>
<accession>A0A0C9ZJC1</accession>
<dbReference type="InParanoid" id="A0A0C9ZJC1"/>
<dbReference type="AlphaFoldDB" id="A0A0C9ZJC1"/>
<proteinExistence type="predicted"/>
<evidence type="ECO:0000313" key="1">
    <source>
        <dbReference type="EMBL" id="KIK37520.1"/>
    </source>
</evidence>
<gene>
    <name evidence="1" type="ORF">CY34DRAFT_810237</name>
</gene>
<dbReference type="Proteomes" id="UP000054485">
    <property type="component" value="Unassembled WGS sequence"/>
</dbReference>
<dbReference type="OrthoDB" id="2645319at2759"/>
<evidence type="ECO:0000313" key="2">
    <source>
        <dbReference type="Proteomes" id="UP000054485"/>
    </source>
</evidence>
<dbReference type="EMBL" id="KN835445">
    <property type="protein sequence ID" value="KIK37520.1"/>
    <property type="molecule type" value="Genomic_DNA"/>
</dbReference>
<reference evidence="1 2" key="1">
    <citation type="submission" date="2014-04" db="EMBL/GenBank/DDBJ databases">
        <authorList>
            <consortium name="DOE Joint Genome Institute"/>
            <person name="Kuo A."/>
            <person name="Ruytinx J."/>
            <person name="Rineau F."/>
            <person name="Colpaert J."/>
            <person name="Kohler A."/>
            <person name="Nagy L.G."/>
            <person name="Floudas D."/>
            <person name="Copeland A."/>
            <person name="Barry K.W."/>
            <person name="Cichocki N."/>
            <person name="Veneault-Fourrey C."/>
            <person name="LaButti K."/>
            <person name="Lindquist E.A."/>
            <person name="Lipzen A."/>
            <person name="Lundell T."/>
            <person name="Morin E."/>
            <person name="Murat C."/>
            <person name="Sun H."/>
            <person name="Tunlid A."/>
            <person name="Henrissat B."/>
            <person name="Grigoriev I.V."/>
            <person name="Hibbett D.S."/>
            <person name="Martin F."/>
            <person name="Nordberg H.P."/>
            <person name="Cantor M.N."/>
            <person name="Hua S.X."/>
        </authorList>
    </citation>
    <scope>NUCLEOTIDE SEQUENCE [LARGE SCALE GENOMIC DNA]</scope>
    <source>
        <strain evidence="1 2">UH-Slu-Lm8-n1</strain>
    </source>
</reference>
<keyword evidence="2" id="KW-1185">Reference proteome</keyword>
<dbReference type="HOGENOM" id="CLU_109494_0_0_1"/>